<gene>
    <name evidence="1" type="ORF">LPJ66_004449</name>
</gene>
<name>A0ACC1IL38_9FUNG</name>
<reference evidence="1" key="1">
    <citation type="submission" date="2022-07" db="EMBL/GenBank/DDBJ databases">
        <title>Phylogenomic reconstructions and comparative analyses of Kickxellomycotina fungi.</title>
        <authorList>
            <person name="Reynolds N.K."/>
            <person name="Stajich J.E."/>
            <person name="Barry K."/>
            <person name="Grigoriev I.V."/>
            <person name="Crous P."/>
            <person name="Smith M.E."/>
        </authorList>
    </citation>
    <scope>NUCLEOTIDE SEQUENCE</scope>
    <source>
        <strain evidence="1">Benny 63K</strain>
    </source>
</reference>
<dbReference type="EMBL" id="JANBPG010000538">
    <property type="protein sequence ID" value="KAJ1895676.1"/>
    <property type="molecule type" value="Genomic_DNA"/>
</dbReference>
<evidence type="ECO:0000313" key="1">
    <source>
        <dbReference type="EMBL" id="KAJ1895676.1"/>
    </source>
</evidence>
<evidence type="ECO:0000313" key="2">
    <source>
        <dbReference type="Proteomes" id="UP001150581"/>
    </source>
</evidence>
<proteinExistence type="predicted"/>
<accession>A0ACC1IL38</accession>
<protein>
    <submittedName>
        <fullName evidence="1">Uncharacterized protein</fullName>
    </submittedName>
</protein>
<dbReference type="Proteomes" id="UP001150581">
    <property type="component" value="Unassembled WGS sequence"/>
</dbReference>
<keyword evidence="2" id="KW-1185">Reference proteome</keyword>
<comment type="caution">
    <text evidence="1">The sequence shown here is derived from an EMBL/GenBank/DDBJ whole genome shotgun (WGS) entry which is preliminary data.</text>
</comment>
<organism evidence="1 2">
    <name type="scientific">Kickxella alabastrina</name>
    <dbReference type="NCBI Taxonomy" id="61397"/>
    <lineage>
        <taxon>Eukaryota</taxon>
        <taxon>Fungi</taxon>
        <taxon>Fungi incertae sedis</taxon>
        <taxon>Zoopagomycota</taxon>
        <taxon>Kickxellomycotina</taxon>
        <taxon>Kickxellomycetes</taxon>
        <taxon>Kickxellales</taxon>
        <taxon>Kickxellaceae</taxon>
        <taxon>Kickxella</taxon>
    </lineage>
</organism>
<sequence>MFNNSHLKHLAEIKTQEIELGTLDLAMFGTVMGDIYLYKNGRNDPDFMPFDAVAHSFCMLVANYYPILVGRPTVNSVGKGVMAVDPSNLCLPDIAEVFIDHRAESFFEARPNDSKDKPDTLFFNVHKFYRGSGVVHLPQATYHRDHSAAFVRILRFKNNSYVGISLSVSHGLFDGTSYLAFINHWAEYARNLDDVKNGTYQLAKPPNGDRQVMINCLDKVEPLAPPFIEHFRNIVSPLPMNFSTNIASVLMSLPDIQPIKDQHVLHFTPANLERMRHYIDEEQTINVTLIALLAKSMLQANIKAFGEEQQISYVAMAYDGRTRSTIPRNFSGNASCPTIAPLSPQMLLNSSYKDLSRIITRYGSKTESGHMKSTILMIENELNVLHQIGISLCNTPESSYIGMTNLRYMPYYSVDFGFGGPIFLGLDYFQTDGMSRLLLNKQDGGLDLYLNYSDAHFEVFRQLDDIKMFADIIY</sequence>